<evidence type="ECO:0000256" key="2">
    <source>
        <dbReference type="PIRSR" id="PIRSR017388-2"/>
    </source>
</evidence>
<protein>
    <submittedName>
        <fullName evidence="4">Esterase</fullName>
    </submittedName>
</protein>
<name>A0A060M4T3_9BACI</name>
<dbReference type="HOGENOM" id="CLU_076594_0_2_9"/>
<dbReference type="SUPFAM" id="SSF53474">
    <property type="entry name" value="alpha/beta-Hydrolases"/>
    <property type="match status" value="1"/>
</dbReference>
<evidence type="ECO:0000313" key="5">
    <source>
        <dbReference type="Proteomes" id="UP000027142"/>
    </source>
</evidence>
<evidence type="ECO:0000313" key="4">
    <source>
        <dbReference type="EMBL" id="AIC95553.1"/>
    </source>
</evidence>
<dbReference type="Pfam" id="PF12146">
    <property type="entry name" value="Hydrolase_4"/>
    <property type="match status" value="1"/>
</dbReference>
<dbReference type="KEGG" id="ble:BleG1_2989"/>
<feature type="binding site" evidence="2">
    <location>
        <position position="86"/>
    </location>
    <ligand>
        <name>substrate</name>
    </ligand>
</feature>
<feature type="active site" description="Nucleophile" evidence="1">
    <location>
        <position position="85"/>
    </location>
</feature>
<sequence>MKEAMDLIGCLCIHGFTGDPWEVEPICQELQKLDGWLVYSPVLPGHGKELSALKGATYEEWVYTVEVAFEELQKRCTDVYVIGFSMGGMLATYIAARYSVKKLVLLNAAAYYFNPKQFLKDMIAAVRYHFTGNQEEDQLIDLYEKKFRETPFAALAQFLQLVQKTKPYASKIRVPTLIIQGEMDGLVPMKSAYHLYDIIESDEKELIAMKRSRHMIFHGYEAEEVINQIKDFLLESSQERKKTT</sequence>
<evidence type="ECO:0000256" key="1">
    <source>
        <dbReference type="PIRSR" id="PIRSR017388-1"/>
    </source>
</evidence>
<dbReference type="PIRSF" id="PIRSF017388">
    <property type="entry name" value="Esterase_lipase"/>
    <property type="match status" value="1"/>
</dbReference>
<feature type="active site" description="Charge relay system" evidence="1">
    <location>
        <position position="184"/>
    </location>
</feature>
<reference evidence="4 5" key="1">
    <citation type="journal article" date="2014" name="Gene">
        <title>A comparative genomic analysis of the alkalitolerant soil bacterium Bacillus lehensis G1.</title>
        <authorList>
            <person name="Noor Y.M."/>
            <person name="Samsulrizal N.H."/>
            <person name="Jema'on N.A."/>
            <person name="Low K.O."/>
            <person name="Ramli A.N."/>
            <person name="Alias N.I."/>
            <person name="Damis S.I."/>
            <person name="Fuzi S.F."/>
            <person name="Isa M.N."/>
            <person name="Murad A.M."/>
            <person name="Raih M.F."/>
            <person name="Bakar F.D."/>
            <person name="Najimudin N."/>
            <person name="Mahadi N.M."/>
            <person name="Illias R.M."/>
        </authorList>
    </citation>
    <scope>NUCLEOTIDE SEQUENCE [LARGE SCALE GENOMIC DNA]</scope>
    <source>
        <strain evidence="4 5">G1</strain>
    </source>
</reference>
<feature type="domain" description="Serine aminopeptidase S33" evidence="3">
    <location>
        <begin position="11"/>
        <end position="218"/>
    </location>
</feature>
<dbReference type="STRING" id="1246626.BleG1_2989"/>
<dbReference type="ESTHER" id="9baci-a0a060m4t3">
    <property type="family name" value="CarbLipBact_2"/>
</dbReference>
<organism evidence="4 5">
    <name type="scientific">Shouchella lehensis G1</name>
    <dbReference type="NCBI Taxonomy" id="1246626"/>
    <lineage>
        <taxon>Bacteria</taxon>
        <taxon>Bacillati</taxon>
        <taxon>Bacillota</taxon>
        <taxon>Bacilli</taxon>
        <taxon>Bacillales</taxon>
        <taxon>Bacillaceae</taxon>
        <taxon>Shouchella</taxon>
    </lineage>
</organism>
<feature type="binding site" evidence="2">
    <location>
        <position position="16"/>
    </location>
    <ligand>
        <name>substrate</name>
    </ligand>
</feature>
<dbReference type="InterPro" id="IPR029058">
    <property type="entry name" value="AB_hydrolase_fold"/>
</dbReference>
<feature type="active site" description="Charge relay system" evidence="1">
    <location>
        <position position="214"/>
    </location>
</feature>
<dbReference type="InterPro" id="IPR012354">
    <property type="entry name" value="Esterase_lipase"/>
</dbReference>
<dbReference type="AlphaFoldDB" id="A0A060M4T3"/>
<proteinExistence type="predicted"/>
<dbReference type="eggNOG" id="COG1647">
    <property type="taxonomic scope" value="Bacteria"/>
</dbReference>
<accession>A0A060M4T3</accession>
<dbReference type="EMBL" id="CP003923">
    <property type="protein sequence ID" value="AIC95553.1"/>
    <property type="molecule type" value="Genomic_DNA"/>
</dbReference>
<evidence type="ECO:0000259" key="3">
    <source>
        <dbReference type="Pfam" id="PF12146"/>
    </source>
</evidence>
<keyword evidence="5" id="KW-1185">Reference proteome</keyword>
<dbReference type="PANTHER" id="PTHR42886">
    <property type="entry name" value="RE40534P-RELATED"/>
    <property type="match status" value="1"/>
</dbReference>
<dbReference type="GO" id="GO:0052689">
    <property type="term" value="F:carboxylic ester hydrolase activity"/>
    <property type="evidence" value="ECO:0007669"/>
    <property type="project" value="InterPro"/>
</dbReference>
<dbReference type="PATRIC" id="fig|1246626.3.peg.2979"/>
<dbReference type="InterPro" id="IPR022742">
    <property type="entry name" value="Hydrolase_4"/>
</dbReference>
<dbReference type="Proteomes" id="UP000027142">
    <property type="component" value="Chromosome"/>
</dbReference>
<dbReference type="PANTHER" id="PTHR42886:SF29">
    <property type="entry name" value="PUMMELIG, ISOFORM A"/>
    <property type="match status" value="1"/>
</dbReference>
<gene>
    <name evidence="4" type="ORF">BleG1_2989</name>
</gene>
<dbReference type="Gene3D" id="3.40.50.1820">
    <property type="entry name" value="alpha/beta hydrolase"/>
    <property type="match status" value="1"/>
</dbReference>